<dbReference type="RefSeq" id="WP_243123643.1">
    <property type="nucleotide sequence ID" value="NZ_CP132508.1"/>
</dbReference>
<dbReference type="InterPro" id="IPR043131">
    <property type="entry name" value="BCAT-like_N"/>
</dbReference>
<dbReference type="Gene3D" id="3.30.470.10">
    <property type="match status" value="1"/>
</dbReference>
<dbReference type="InterPro" id="IPR036038">
    <property type="entry name" value="Aminotransferase-like"/>
</dbReference>
<dbReference type="EC" id="2.6.1.42" evidence="17"/>
<evidence type="ECO:0000256" key="8">
    <source>
        <dbReference type="ARBA" id="ARBA00022605"/>
    </source>
</evidence>
<name>A0ABZ0QQC4_9FIRM</name>
<dbReference type="SUPFAM" id="SSF56752">
    <property type="entry name" value="D-aminoacid aminotransferase-like PLP-dependent enzymes"/>
    <property type="match status" value="1"/>
</dbReference>
<evidence type="ECO:0000313" key="19">
    <source>
        <dbReference type="EMBL" id="WPD18894.1"/>
    </source>
</evidence>
<feature type="region of interest" description="Disordered" evidence="18">
    <location>
        <begin position="290"/>
        <end position="317"/>
    </location>
</feature>
<dbReference type="NCBIfam" id="NF005146">
    <property type="entry name" value="PRK06606.1"/>
    <property type="match status" value="1"/>
</dbReference>
<evidence type="ECO:0000256" key="9">
    <source>
        <dbReference type="ARBA" id="ARBA00022679"/>
    </source>
</evidence>
<evidence type="ECO:0000256" key="1">
    <source>
        <dbReference type="ARBA" id="ARBA00001933"/>
    </source>
</evidence>
<keyword evidence="10 16" id="KW-0663">Pyridoxal phosphate</keyword>
<dbReference type="InterPro" id="IPR001544">
    <property type="entry name" value="Aminotrans_IV"/>
</dbReference>
<keyword evidence="8 17" id="KW-0028">Amino-acid biosynthesis</keyword>
<keyword evidence="7 17" id="KW-0032">Aminotransferase</keyword>
<dbReference type="Gene3D" id="3.20.10.10">
    <property type="entry name" value="D-amino Acid Aminotransferase, subunit A, domain 2"/>
    <property type="match status" value="1"/>
</dbReference>
<comment type="pathway">
    <text evidence="5 17">Amino-acid biosynthesis; L-leucine biosynthesis; L-leucine from 3-methyl-2-oxobutanoate: step 4/4.</text>
</comment>
<keyword evidence="20" id="KW-1185">Reference proteome</keyword>
<evidence type="ECO:0000256" key="3">
    <source>
        <dbReference type="ARBA" id="ARBA00004824"/>
    </source>
</evidence>
<evidence type="ECO:0000256" key="6">
    <source>
        <dbReference type="ARBA" id="ARBA00009320"/>
    </source>
</evidence>
<evidence type="ECO:0000256" key="13">
    <source>
        <dbReference type="ARBA" id="ARBA00048798"/>
    </source>
</evidence>
<evidence type="ECO:0000256" key="5">
    <source>
        <dbReference type="ARBA" id="ARBA00005072"/>
    </source>
</evidence>
<comment type="cofactor">
    <cofactor evidence="1 16">
        <name>pyridoxal 5'-phosphate</name>
        <dbReference type="ChEBI" id="CHEBI:597326"/>
    </cofactor>
</comment>
<comment type="pathway">
    <text evidence="4 17">Amino-acid biosynthesis; L-valine biosynthesis; L-valine from pyruvate: step 4/4.</text>
</comment>
<evidence type="ECO:0000256" key="14">
    <source>
        <dbReference type="ARBA" id="ARBA00049229"/>
    </source>
</evidence>
<evidence type="ECO:0000256" key="18">
    <source>
        <dbReference type="SAM" id="MobiDB-lite"/>
    </source>
</evidence>
<dbReference type="NCBIfam" id="NF006185">
    <property type="entry name" value="PRK08320.1"/>
    <property type="match status" value="1"/>
</dbReference>
<dbReference type="InterPro" id="IPR043132">
    <property type="entry name" value="BCAT-like_C"/>
</dbReference>
<evidence type="ECO:0000256" key="7">
    <source>
        <dbReference type="ARBA" id="ARBA00022576"/>
    </source>
</evidence>
<evidence type="ECO:0000256" key="4">
    <source>
        <dbReference type="ARBA" id="ARBA00004931"/>
    </source>
</evidence>
<comment type="similarity">
    <text evidence="6 15">Belongs to the class-IV pyridoxal-phosphate-dependent aminotransferase family.</text>
</comment>
<dbReference type="InterPro" id="IPR018300">
    <property type="entry name" value="Aminotrans_IV_CS"/>
</dbReference>
<dbReference type="PANTHER" id="PTHR42743:SF11">
    <property type="entry name" value="AMINODEOXYCHORISMATE LYASE"/>
    <property type="match status" value="1"/>
</dbReference>
<dbReference type="Proteomes" id="UP001304683">
    <property type="component" value="Chromosome"/>
</dbReference>
<evidence type="ECO:0000256" key="10">
    <source>
        <dbReference type="ARBA" id="ARBA00022898"/>
    </source>
</evidence>
<evidence type="ECO:0000256" key="12">
    <source>
        <dbReference type="ARBA" id="ARBA00048212"/>
    </source>
</evidence>
<comment type="catalytic activity">
    <reaction evidence="14 17">
        <text>L-leucine + 2-oxoglutarate = 4-methyl-2-oxopentanoate + L-glutamate</text>
        <dbReference type="Rhea" id="RHEA:18321"/>
        <dbReference type="ChEBI" id="CHEBI:16810"/>
        <dbReference type="ChEBI" id="CHEBI:17865"/>
        <dbReference type="ChEBI" id="CHEBI:29985"/>
        <dbReference type="ChEBI" id="CHEBI:57427"/>
        <dbReference type="EC" id="2.6.1.42"/>
    </reaction>
</comment>
<evidence type="ECO:0000256" key="17">
    <source>
        <dbReference type="RuleBase" id="RU364094"/>
    </source>
</evidence>
<reference evidence="19 20" key="1">
    <citation type="submission" date="2023-08" db="EMBL/GenBank/DDBJ databases">
        <title>Genome sequence of Thermaerobacter compostii strain Ins1, a spore-forming filamentous bacterium isolated from a deep geothermal reservoir.</title>
        <authorList>
            <person name="Bregnard D."/>
            <person name="Gonzalez D."/>
            <person name="Junier P."/>
        </authorList>
    </citation>
    <scope>NUCLEOTIDE SEQUENCE [LARGE SCALE GENOMIC DNA]</scope>
    <source>
        <strain evidence="19 20">Ins1</strain>
    </source>
</reference>
<comment type="catalytic activity">
    <reaction evidence="12 17">
        <text>L-valine + 2-oxoglutarate = 3-methyl-2-oxobutanoate + L-glutamate</text>
        <dbReference type="Rhea" id="RHEA:24813"/>
        <dbReference type="ChEBI" id="CHEBI:11851"/>
        <dbReference type="ChEBI" id="CHEBI:16810"/>
        <dbReference type="ChEBI" id="CHEBI:29985"/>
        <dbReference type="ChEBI" id="CHEBI:57762"/>
        <dbReference type="EC" id="2.6.1.42"/>
    </reaction>
</comment>
<organism evidence="19 20">
    <name type="scientific">Thermaerobacter composti</name>
    <dbReference type="NCBI Taxonomy" id="554949"/>
    <lineage>
        <taxon>Bacteria</taxon>
        <taxon>Bacillati</taxon>
        <taxon>Bacillota</taxon>
        <taxon>Clostridia</taxon>
        <taxon>Eubacteriales</taxon>
        <taxon>Clostridiales Family XVII. Incertae Sedis</taxon>
        <taxon>Thermaerobacter</taxon>
    </lineage>
</organism>
<keyword evidence="11 17" id="KW-0100">Branched-chain amino acid biosynthesis</keyword>
<proteinExistence type="inferred from homology"/>
<evidence type="ECO:0000256" key="15">
    <source>
        <dbReference type="RuleBase" id="RU004106"/>
    </source>
</evidence>
<comment type="catalytic activity">
    <reaction evidence="13 17">
        <text>L-isoleucine + 2-oxoglutarate = (S)-3-methyl-2-oxopentanoate + L-glutamate</text>
        <dbReference type="Rhea" id="RHEA:24801"/>
        <dbReference type="ChEBI" id="CHEBI:16810"/>
        <dbReference type="ChEBI" id="CHEBI:29985"/>
        <dbReference type="ChEBI" id="CHEBI:35146"/>
        <dbReference type="ChEBI" id="CHEBI:58045"/>
        <dbReference type="EC" id="2.6.1.42"/>
    </reaction>
</comment>
<dbReference type="PANTHER" id="PTHR42743">
    <property type="entry name" value="AMINO-ACID AMINOTRANSFERASE"/>
    <property type="match status" value="1"/>
</dbReference>
<evidence type="ECO:0000256" key="16">
    <source>
        <dbReference type="RuleBase" id="RU004516"/>
    </source>
</evidence>
<evidence type="ECO:0000256" key="2">
    <source>
        <dbReference type="ARBA" id="ARBA00003109"/>
    </source>
</evidence>
<dbReference type="InterPro" id="IPR005785">
    <property type="entry name" value="B_amino_transI"/>
</dbReference>
<sequence length="317" mass="35060">MLVYVNGRFVPKEEATVSVFDHGYLYGDGVFEGIRAYNGRVFKLDEHITRLYESAHAILLQIPLSPEEMAAAVVETCRRNQLSEAYIRVVVSRGPGDLGIDPRKCPRPTVVIIADRLALYPAELYEQGMRVMTVATRRTSPAALNPRVKSLNYLNNILARLEANLAGFAEVVLLNDEGYVAECTGDNIFIVRHGRLLTPPPHLGILQGITRDTVMELARRRGIPVEEAVFTRHDLYVAEECFITGTAAEVCPVVEVDGRKVGDGRPGPITRQLMADFREYARTHGTPIWDEPAQQAADLTPRTRAGGTTTAPRRAPA</sequence>
<comment type="function">
    <text evidence="2 17">Acts on leucine, isoleucine and valine.</text>
</comment>
<dbReference type="GO" id="GO:0004084">
    <property type="term" value="F:branched-chain-amino-acid transaminase activity"/>
    <property type="evidence" value="ECO:0007669"/>
    <property type="project" value="UniProtKB-EC"/>
</dbReference>
<dbReference type="CDD" id="cd01558">
    <property type="entry name" value="D-AAT_like"/>
    <property type="match status" value="1"/>
</dbReference>
<protein>
    <recommendedName>
        <fullName evidence="17">Branched-chain-amino-acid aminotransferase</fullName>
        <shortName evidence="17">BCAT</shortName>
        <ecNumber evidence="17">2.6.1.42</ecNumber>
    </recommendedName>
</protein>
<feature type="compositionally biased region" description="Low complexity" evidence="18">
    <location>
        <begin position="300"/>
        <end position="317"/>
    </location>
</feature>
<dbReference type="InterPro" id="IPR050571">
    <property type="entry name" value="Class-IV_PLP-Dep_Aminotrnsfr"/>
</dbReference>
<dbReference type="EMBL" id="CP132508">
    <property type="protein sequence ID" value="WPD18894.1"/>
    <property type="molecule type" value="Genomic_DNA"/>
</dbReference>
<accession>A0ABZ0QQC4</accession>
<evidence type="ECO:0000313" key="20">
    <source>
        <dbReference type="Proteomes" id="UP001304683"/>
    </source>
</evidence>
<evidence type="ECO:0000256" key="11">
    <source>
        <dbReference type="ARBA" id="ARBA00023304"/>
    </source>
</evidence>
<gene>
    <name evidence="17 19" type="primary">ilvE</name>
    <name evidence="19" type="ORF">Q5761_11115</name>
</gene>
<dbReference type="Pfam" id="PF01063">
    <property type="entry name" value="Aminotran_4"/>
    <property type="match status" value="1"/>
</dbReference>
<comment type="pathway">
    <text evidence="3 17">Amino-acid biosynthesis; L-isoleucine biosynthesis; L-isoleucine from 2-oxobutanoate: step 4/4.</text>
</comment>
<dbReference type="NCBIfam" id="TIGR01122">
    <property type="entry name" value="ilvE_I"/>
    <property type="match status" value="1"/>
</dbReference>
<dbReference type="PROSITE" id="PS00770">
    <property type="entry name" value="AA_TRANSFER_CLASS_4"/>
    <property type="match status" value="1"/>
</dbReference>
<keyword evidence="9 17" id="KW-0808">Transferase</keyword>